<reference evidence="2" key="1">
    <citation type="submission" date="2017-09" db="EMBL/GenBank/DDBJ databases">
        <title>Depth-based differentiation of microbial function through sediment-hosted aquifers and enrichment of novel symbionts in the deep terrestrial subsurface.</title>
        <authorList>
            <person name="Probst A.J."/>
            <person name="Ladd B."/>
            <person name="Jarett J.K."/>
            <person name="Geller-Mcgrath D.E."/>
            <person name="Sieber C.M.K."/>
            <person name="Emerson J.B."/>
            <person name="Anantharaman K."/>
            <person name="Thomas B.C."/>
            <person name="Malmstrom R."/>
            <person name="Stieglmeier M."/>
            <person name="Klingl A."/>
            <person name="Woyke T."/>
            <person name="Ryan C.M."/>
            <person name="Banfield J.F."/>
        </authorList>
    </citation>
    <scope>NUCLEOTIDE SEQUENCE [LARGE SCALE GENOMIC DNA]</scope>
</reference>
<organism evidence="1 2">
    <name type="scientific">Candidatus Falkowbacteria bacterium CG10_big_fil_rev_8_21_14_0_10_39_11</name>
    <dbReference type="NCBI Taxonomy" id="1974565"/>
    <lineage>
        <taxon>Bacteria</taxon>
        <taxon>Candidatus Falkowiibacteriota</taxon>
    </lineage>
</organism>
<dbReference type="AlphaFoldDB" id="A0A2H0V485"/>
<name>A0A2H0V485_9BACT</name>
<evidence type="ECO:0000313" key="2">
    <source>
        <dbReference type="Proteomes" id="UP000229901"/>
    </source>
</evidence>
<gene>
    <name evidence="1" type="ORF">COT97_04295</name>
</gene>
<dbReference type="Proteomes" id="UP000229901">
    <property type="component" value="Unassembled WGS sequence"/>
</dbReference>
<proteinExistence type="predicted"/>
<accession>A0A2H0V485</accession>
<protein>
    <submittedName>
        <fullName evidence="1">Uncharacterized protein</fullName>
    </submittedName>
</protein>
<dbReference type="EMBL" id="PFAP01000031">
    <property type="protein sequence ID" value="PIR93916.1"/>
    <property type="molecule type" value="Genomic_DNA"/>
</dbReference>
<sequence>MNTLKKVFTFSVVLTTILWSMGAAVFVPVASAVTLSAGDLIKASGAAVYYYAADGKRYTFPTQSTYMTWYGDFSGVKTVTDDELAAIELAGNVVARAGTRLVKITTVPKVFAVEPNGMLRHIASESAAATLFGANWASRVIDVPDGFWVNYTDSGLALDGTEYPAGSLVKMASGADVYYVNTDGTWSKFANSGAFTTNGFAWSDIVTAPSTMSFTAGSDIAAYTASLVDTSQGGGAGSAPTSGGNVMFGLSSSNPAGTQIILDSTSTDGSEDMTSVFKFYVTASGGDAVVDSVRLHRKDITSNTDFATLYLYDDAGTLISDAPSYSNNYYTFGTNFTVSSGTTKTLTLKLDLTNGTSANKTLSFSVDSASDVVLVGGGSVSGSFPVSSNKFETAQVSDLGKMTLATASDPGTSIEAGLTDQELWRFTLAAADQKMRLDSLKLTAVGTLESDTFENLYLYDGIDILGTATSLDSAKTVTFDGLNYEITAGQTKTIQFRGDIVKGTNRTFYFQVQNGYDVMSFDTNYSRYVRVNASDTYTIIAASNTTTISTGSLQISKAIDSPSGSIAAGTTNRLLGKWNFRAIGEDIKVSSLIVRTTVGGALDTDNVDNGKILVNGTQLGTTKDLDSDATADGDTTDDDAAADDDTTFTFGNTFIIPAGAIYVVEIYGDVKTGASVDMAADDTILLTLEAGTNNFFRQSTGTTGSSTASGANALTVADASITPTLNSTVSDMSVVQGAQDVIVGSWVLTAGTAEDVEVSSIAFVDGGAQGIGGGFQNLSLVIGGVERGTSANPSSTNGTSTSINLSPRITISAGMTETITLYADVKDTANAGWNDTDPIAVDSVSGLGIDTSSTVSYSTDVPGQAITVVTAGTLTIAAAAAPTNPTSSYIVAGKTNQTVAAWEFSANNVEDLIVHRLQLTENGTDDNPGNVQNLKLYVDGVQVGSTLTSLTDSTANTGVFYSATGLFTVPKNDSMYVELRADGTATANATFLDDGSDLTFQISNVATQTDTTAVSAKGATSQTYAAGTSANYAGNNHKFVKTKPTFSLESGVSTVLSPTTTEVLRFRITADSNFKLLFDTTSNIRVTALASAADDTDNDETWTLYEYATNTTLDTNTGLDTSDGTDTTVEFNFGSATSTIPAGGYKVYYVEAGLEDYEDTGDSLRLKINNAAADLSFDDGSGSGTADLTNASFAGIGLPLSGPALVK</sequence>
<evidence type="ECO:0000313" key="1">
    <source>
        <dbReference type="EMBL" id="PIR93916.1"/>
    </source>
</evidence>
<comment type="caution">
    <text evidence="1">The sequence shown here is derived from an EMBL/GenBank/DDBJ whole genome shotgun (WGS) entry which is preliminary data.</text>
</comment>